<dbReference type="EMBL" id="JACIEZ010000006">
    <property type="protein sequence ID" value="MBB4065940.1"/>
    <property type="molecule type" value="Genomic_DNA"/>
</dbReference>
<dbReference type="GO" id="GO:0003860">
    <property type="term" value="F:3-hydroxyisobutyryl-CoA hydrolase activity"/>
    <property type="evidence" value="ECO:0007669"/>
    <property type="project" value="UniProtKB-EC"/>
</dbReference>
<evidence type="ECO:0000313" key="6">
    <source>
        <dbReference type="Proteomes" id="UP000528286"/>
    </source>
</evidence>
<dbReference type="EC" id="3.1.2.4" evidence="2"/>
<keyword evidence="6" id="KW-1185">Reference proteome</keyword>
<gene>
    <name evidence="5" type="ORF">GGR23_003148</name>
</gene>
<dbReference type="NCBIfam" id="NF004127">
    <property type="entry name" value="PRK05617.1"/>
    <property type="match status" value="1"/>
</dbReference>
<dbReference type="Gene3D" id="3.90.226.10">
    <property type="entry name" value="2-enoyl-CoA Hydratase, Chain A, domain 1"/>
    <property type="match status" value="1"/>
</dbReference>
<evidence type="ECO:0000256" key="1">
    <source>
        <dbReference type="ARBA" id="ARBA00001709"/>
    </source>
</evidence>
<dbReference type="PANTHER" id="PTHR43176:SF3">
    <property type="entry name" value="3-HYDROXYISOBUTYRYL-COA HYDROLASE, MITOCHONDRIAL"/>
    <property type="match status" value="1"/>
</dbReference>
<dbReference type="SUPFAM" id="SSF52096">
    <property type="entry name" value="ClpP/crotonase"/>
    <property type="match status" value="1"/>
</dbReference>
<dbReference type="GO" id="GO:0016829">
    <property type="term" value="F:lyase activity"/>
    <property type="evidence" value="ECO:0007669"/>
    <property type="project" value="UniProtKB-KW"/>
</dbReference>
<proteinExistence type="predicted"/>
<reference evidence="5 6" key="1">
    <citation type="submission" date="2020-08" db="EMBL/GenBank/DDBJ databases">
        <title>Genomic Encyclopedia of Type Strains, Phase IV (KMG-IV): sequencing the most valuable type-strain genomes for metagenomic binning, comparative biology and taxonomic classification.</title>
        <authorList>
            <person name="Goeker M."/>
        </authorList>
    </citation>
    <scope>NUCLEOTIDE SEQUENCE [LARGE SCALE GENOMIC DNA]</scope>
    <source>
        <strain evidence="5 6">DSM 29853</strain>
    </source>
</reference>
<comment type="catalytic activity">
    <reaction evidence="1">
        <text>3-hydroxy-2-methylpropanoyl-CoA + H2O = 3-hydroxy-2-methylpropanoate + CoA + H(+)</text>
        <dbReference type="Rhea" id="RHEA:20888"/>
        <dbReference type="ChEBI" id="CHEBI:11805"/>
        <dbReference type="ChEBI" id="CHEBI:15377"/>
        <dbReference type="ChEBI" id="CHEBI:15378"/>
        <dbReference type="ChEBI" id="CHEBI:57287"/>
        <dbReference type="ChEBI" id="CHEBI:57340"/>
        <dbReference type="EC" id="3.1.2.4"/>
    </reaction>
</comment>
<dbReference type="Proteomes" id="UP000528286">
    <property type="component" value="Unassembled WGS sequence"/>
</dbReference>
<dbReference type="GO" id="GO:0005829">
    <property type="term" value="C:cytosol"/>
    <property type="evidence" value="ECO:0007669"/>
    <property type="project" value="TreeGrafter"/>
</dbReference>
<evidence type="ECO:0000256" key="2">
    <source>
        <dbReference type="ARBA" id="ARBA00011915"/>
    </source>
</evidence>
<accession>A0A7W6J6Y1</accession>
<evidence type="ECO:0000259" key="4">
    <source>
        <dbReference type="Pfam" id="PF16113"/>
    </source>
</evidence>
<dbReference type="Pfam" id="PF16113">
    <property type="entry name" value="ECH_2"/>
    <property type="match status" value="1"/>
</dbReference>
<protein>
    <recommendedName>
        <fullName evidence="2">3-hydroxyisobutyryl-CoA hydrolase</fullName>
        <ecNumber evidence="2">3.1.2.4</ecNumber>
    </recommendedName>
</protein>
<keyword evidence="5" id="KW-0456">Lyase</keyword>
<evidence type="ECO:0000256" key="3">
    <source>
        <dbReference type="ARBA" id="ARBA00022801"/>
    </source>
</evidence>
<dbReference type="AlphaFoldDB" id="A0A7W6J6Y1"/>
<dbReference type="GO" id="GO:0006574">
    <property type="term" value="P:L-valine catabolic process"/>
    <property type="evidence" value="ECO:0007669"/>
    <property type="project" value="TreeGrafter"/>
</dbReference>
<dbReference type="InterPro" id="IPR029045">
    <property type="entry name" value="ClpP/crotonase-like_dom_sf"/>
</dbReference>
<dbReference type="InterPro" id="IPR045004">
    <property type="entry name" value="ECH_dom"/>
</dbReference>
<comment type="caution">
    <text evidence="5">The sequence shown here is derived from an EMBL/GenBank/DDBJ whole genome shotgun (WGS) entry which is preliminary data.</text>
</comment>
<feature type="domain" description="Enoyl-CoA hydratase/isomerase" evidence="4">
    <location>
        <begin position="18"/>
        <end position="344"/>
    </location>
</feature>
<dbReference type="InterPro" id="IPR032259">
    <property type="entry name" value="HIBYL-CoA-H"/>
</dbReference>
<dbReference type="RefSeq" id="WP_343066692.1">
    <property type="nucleotide sequence ID" value="NZ_JACIEZ010000006.1"/>
</dbReference>
<keyword evidence="3" id="KW-0378">Hydrolase</keyword>
<evidence type="ECO:0000313" key="5">
    <source>
        <dbReference type="EMBL" id="MBB4065940.1"/>
    </source>
</evidence>
<dbReference type="CDD" id="cd06558">
    <property type="entry name" value="crotonase-like"/>
    <property type="match status" value="1"/>
</dbReference>
<dbReference type="PANTHER" id="PTHR43176">
    <property type="entry name" value="3-HYDROXYISOBUTYRYL-COA HYDROLASE-RELATED"/>
    <property type="match status" value="1"/>
</dbReference>
<sequence>MDMSAEQELLVSRHGSLGIIVLNRPKVLNSLSLAMVREMEKALDGFEAEPAVRAILMIGAGDRAFCAGGDIRALYDAGKAGDSLPETFWREEYLLDERISRFPKPVIAVMNGITMGGGVGLAAHASHRIVIERTKFAMPEAGIGFFPDVGASWLLTRTPGEFGTYIALTGVNCGPAETIRAGIADCFVPEADLEALKAALASLPENADAAAVTDTVRRFARDAAPTVESAALAVIDGCLAHDRMEEIVAALSAEGSDFALKTRDLLLGKSPTSLKVTLDLYRQGRRAASLRECLEREFAVTAGMIAGHDFYEGVRAAIIDKDRNPQWSPRTLDGVTAADVSAYFIPRHRPLFNPAG</sequence>
<name>A0A7W6J6Y1_9HYPH</name>
<organism evidence="5 6">
    <name type="scientific">Gellertiella hungarica</name>
    <dbReference type="NCBI Taxonomy" id="1572859"/>
    <lineage>
        <taxon>Bacteria</taxon>
        <taxon>Pseudomonadati</taxon>
        <taxon>Pseudomonadota</taxon>
        <taxon>Alphaproteobacteria</taxon>
        <taxon>Hyphomicrobiales</taxon>
        <taxon>Rhizobiaceae</taxon>
        <taxon>Gellertiella</taxon>
    </lineage>
</organism>